<name>A0A398CTY7_9BACT</name>
<protein>
    <recommendedName>
        <fullName evidence="9">Protein translocase subunit SecD</fullName>
    </recommendedName>
</protein>
<keyword evidence="14" id="KW-1185">Reference proteome</keyword>
<feature type="domain" description="Protein translocase subunit SecDF P1" evidence="11">
    <location>
        <begin position="66"/>
        <end position="125"/>
    </location>
</feature>
<feature type="domain" description="SecDF P1 head subdomain" evidence="12">
    <location>
        <begin position="127"/>
        <end position="226"/>
    </location>
</feature>
<evidence type="ECO:0000259" key="11">
    <source>
        <dbReference type="Pfam" id="PF21760"/>
    </source>
</evidence>
<comment type="subunit">
    <text evidence="9">Forms a complex with SecF. Part of the essential Sec protein translocation apparatus which comprises SecA, SecYEG and auxiliary proteins SecDF. Other proteins may also be involved.</text>
</comment>
<evidence type="ECO:0000256" key="6">
    <source>
        <dbReference type="ARBA" id="ARBA00022989"/>
    </source>
</evidence>
<dbReference type="HAMAP" id="MF_01463_B">
    <property type="entry name" value="SecD_B"/>
    <property type="match status" value="1"/>
</dbReference>
<dbReference type="RefSeq" id="WP_119089071.1">
    <property type="nucleotide sequence ID" value="NZ_QXIS01000024.1"/>
</dbReference>
<dbReference type="InterPro" id="IPR005791">
    <property type="entry name" value="SecD"/>
</dbReference>
<dbReference type="GO" id="GO:0006605">
    <property type="term" value="P:protein targeting"/>
    <property type="evidence" value="ECO:0007669"/>
    <property type="project" value="UniProtKB-UniRule"/>
</dbReference>
<dbReference type="GO" id="GO:0043952">
    <property type="term" value="P:protein transport by the Sec complex"/>
    <property type="evidence" value="ECO:0007669"/>
    <property type="project" value="UniProtKB-UniRule"/>
</dbReference>
<dbReference type="PANTHER" id="PTHR30081:SF1">
    <property type="entry name" value="PROTEIN TRANSLOCASE SUBUNIT SECD"/>
    <property type="match status" value="1"/>
</dbReference>
<evidence type="ECO:0000256" key="7">
    <source>
        <dbReference type="ARBA" id="ARBA00023010"/>
    </source>
</evidence>
<keyword evidence="3 9" id="KW-1003">Cell membrane</keyword>
<dbReference type="PANTHER" id="PTHR30081">
    <property type="entry name" value="PROTEIN-EXPORT MEMBRANE PROTEIN SEC"/>
    <property type="match status" value="1"/>
</dbReference>
<dbReference type="NCBIfam" id="TIGR00916">
    <property type="entry name" value="2A0604s01"/>
    <property type="match status" value="1"/>
</dbReference>
<evidence type="ECO:0000256" key="8">
    <source>
        <dbReference type="ARBA" id="ARBA00023136"/>
    </source>
</evidence>
<dbReference type="InterPro" id="IPR054384">
    <property type="entry name" value="SecDF_P1_head"/>
</dbReference>
<comment type="subcellular location">
    <subcellularLocation>
        <location evidence="1 9">Cell membrane</location>
        <topology evidence="1 9">Multi-pass membrane protein</topology>
    </subcellularLocation>
</comment>
<comment type="function">
    <text evidence="9">Part of the Sec protein translocase complex. Interacts with the SecYEG preprotein conducting channel. SecDF uses the proton motive force (PMF) to complete protein translocation after the ATP-dependent function of SecA.</text>
</comment>
<dbReference type="AlphaFoldDB" id="A0A398CTY7"/>
<evidence type="ECO:0000256" key="9">
    <source>
        <dbReference type="HAMAP-Rule" id="MF_01463"/>
    </source>
</evidence>
<dbReference type="InterPro" id="IPR048631">
    <property type="entry name" value="SecD_1st"/>
</dbReference>
<dbReference type="SUPFAM" id="SSF82866">
    <property type="entry name" value="Multidrug efflux transporter AcrB transmembrane domain"/>
    <property type="match status" value="1"/>
</dbReference>
<evidence type="ECO:0000313" key="13">
    <source>
        <dbReference type="EMBL" id="RIE06085.1"/>
    </source>
</evidence>
<evidence type="ECO:0000259" key="10">
    <source>
        <dbReference type="Pfam" id="PF02355"/>
    </source>
</evidence>
<dbReference type="InterPro" id="IPR022813">
    <property type="entry name" value="SecD/SecF_arch_bac"/>
</dbReference>
<feature type="transmembrane region" description="Helical" evidence="9">
    <location>
        <begin position="376"/>
        <end position="399"/>
    </location>
</feature>
<evidence type="ECO:0000256" key="4">
    <source>
        <dbReference type="ARBA" id="ARBA00022692"/>
    </source>
</evidence>
<dbReference type="Pfam" id="PF22599">
    <property type="entry name" value="SecDF_P1_head"/>
    <property type="match status" value="1"/>
</dbReference>
<evidence type="ECO:0000313" key="14">
    <source>
        <dbReference type="Proteomes" id="UP000266328"/>
    </source>
</evidence>
<dbReference type="Proteomes" id="UP000266328">
    <property type="component" value="Unassembled WGS sequence"/>
</dbReference>
<dbReference type="Gene3D" id="3.30.70.3220">
    <property type="match status" value="1"/>
</dbReference>
<evidence type="ECO:0000256" key="5">
    <source>
        <dbReference type="ARBA" id="ARBA00022927"/>
    </source>
</evidence>
<dbReference type="EMBL" id="QXIS01000024">
    <property type="protein sequence ID" value="RIE06085.1"/>
    <property type="molecule type" value="Genomic_DNA"/>
</dbReference>
<dbReference type="NCBIfam" id="TIGR01129">
    <property type="entry name" value="secD"/>
    <property type="match status" value="1"/>
</dbReference>
<feature type="transmembrane region" description="Helical" evidence="9">
    <location>
        <begin position="248"/>
        <end position="265"/>
    </location>
</feature>
<dbReference type="InterPro" id="IPR055344">
    <property type="entry name" value="SecD_SecF_C_bact"/>
</dbReference>
<evidence type="ECO:0000256" key="2">
    <source>
        <dbReference type="ARBA" id="ARBA00022448"/>
    </source>
</evidence>
<comment type="caution">
    <text evidence="9">Lacks conserved residue(s) required for the propagation of feature annotation.</text>
</comment>
<feature type="domain" description="Protein export membrane protein SecD/SecF C-terminal" evidence="10">
    <location>
        <begin position="229"/>
        <end position="396"/>
    </location>
</feature>
<evidence type="ECO:0000256" key="3">
    <source>
        <dbReference type="ARBA" id="ARBA00022475"/>
    </source>
</evidence>
<sequence>MRSKVTASLILVIVVAIAAGVINYEGLIAKNTKLIPKLGLDLRGGVRIVLEAQDTESAKATNDAIDAAVVVIDKRVNALGVSEATVVREGVNSKRIMVELPGWTDPEAAKGIIGKTALLEFKTEDGKVVVNGSNLKSVQAALSQVQGSLGEPEISFELDAAGTTAFAAATQANVGKKITIYLDSQVLMSPTVDSAITDGKGVISGGFTTAEVSKDVLLLKSGSLPVKLVTLSEEVVGPSLGSTFVRRSALAAVIAFLLVVIWMFVMYRYLGLVSGIALIIYADILMAAYLVLHATLSLPAIGGAILSIGMAVDANCIIFERIREELGMKKTVKSAIGAGFSRAFRAVFDSNLTVLVGTAFLFYFGSGTVRGFSVTLALGVLASMFTAVFASHTLVDLLLTPAIARNSRKFLG</sequence>
<reference evidence="13 14" key="1">
    <citation type="submission" date="2018-09" db="EMBL/GenBank/DDBJ databases">
        <title>Discovery and Ecogenomic Context for Candidatus Cryosericales, a Global Caldiserica Order Active in Thawing Permafrost.</title>
        <authorList>
            <person name="Martinez M.A."/>
            <person name="Woodcroft B.J."/>
            <person name="Ignacio Espinoza J.C."/>
            <person name="Zayed A."/>
            <person name="Singleton C.M."/>
            <person name="Boyd J."/>
            <person name="Li Y.-F."/>
            <person name="Purvine S."/>
            <person name="Maughan H."/>
            <person name="Hodgkins S.B."/>
            <person name="Anderson D."/>
            <person name="Sederholm M."/>
            <person name="Temperton B."/>
            <person name="Saleska S.R."/>
            <person name="Tyson G.W."/>
            <person name="Rich V.I."/>
        </authorList>
    </citation>
    <scope>NUCLEOTIDE SEQUENCE [LARGE SCALE GENOMIC DNA]</scope>
    <source>
        <strain evidence="13 14">SMC7</strain>
    </source>
</reference>
<keyword evidence="2 9" id="KW-0813">Transport</keyword>
<feature type="transmembrane region" description="Helical" evidence="9">
    <location>
        <begin position="298"/>
        <end position="322"/>
    </location>
</feature>
<comment type="similarity">
    <text evidence="9">Belongs to the SecD/SecF family. SecD subfamily.</text>
</comment>
<dbReference type="Gene3D" id="1.20.1640.10">
    <property type="entry name" value="Multidrug efflux transporter AcrB transmembrane domain"/>
    <property type="match status" value="1"/>
</dbReference>
<feature type="transmembrane region" description="Helical" evidence="9">
    <location>
        <begin position="272"/>
        <end position="292"/>
    </location>
</feature>
<feature type="transmembrane region" description="Helical" evidence="9">
    <location>
        <begin position="343"/>
        <end position="364"/>
    </location>
</feature>
<evidence type="ECO:0000256" key="1">
    <source>
        <dbReference type="ARBA" id="ARBA00004651"/>
    </source>
</evidence>
<accession>A0A398CTY7</accession>
<comment type="caution">
    <text evidence="13">The sequence shown here is derived from an EMBL/GenBank/DDBJ whole genome shotgun (WGS) entry which is preliminary data.</text>
</comment>
<evidence type="ECO:0000259" key="12">
    <source>
        <dbReference type="Pfam" id="PF22599"/>
    </source>
</evidence>
<dbReference type="PRINTS" id="PR00702">
    <property type="entry name" value="ACRIFLAVINRP"/>
</dbReference>
<dbReference type="Pfam" id="PF02355">
    <property type="entry name" value="SecD_SecF_C"/>
    <property type="match status" value="1"/>
</dbReference>
<keyword evidence="5 9" id="KW-0653">Protein transport</keyword>
<proteinExistence type="inferred from homology"/>
<dbReference type="GO" id="GO:0015450">
    <property type="term" value="F:protein-transporting ATPase activity"/>
    <property type="evidence" value="ECO:0007669"/>
    <property type="project" value="InterPro"/>
</dbReference>
<dbReference type="InterPro" id="IPR001036">
    <property type="entry name" value="Acrflvin-R"/>
</dbReference>
<keyword evidence="8 9" id="KW-0472">Membrane</keyword>
<keyword evidence="6 9" id="KW-1133">Transmembrane helix</keyword>
<organism evidence="13 14">
    <name type="scientific">Candidatus Cryosericum terrychapinii</name>
    <dbReference type="NCBI Taxonomy" id="2290919"/>
    <lineage>
        <taxon>Bacteria</taxon>
        <taxon>Pseudomonadati</taxon>
        <taxon>Caldisericota/Cryosericota group</taxon>
        <taxon>Candidatus Cryosericota</taxon>
        <taxon>Candidatus Cryosericia</taxon>
        <taxon>Candidatus Cryosericales</taxon>
        <taxon>Candidatus Cryosericaceae</taxon>
        <taxon>Candidatus Cryosericum</taxon>
    </lineage>
</organism>
<keyword evidence="4 9" id="KW-0812">Transmembrane</keyword>
<gene>
    <name evidence="9 13" type="primary">secD</name>
    <name evidence="13" type="ORF">SMC7_04020</name>
</gene>
<dbReference type="Pfam" id="PF21760">
    <property type="entry name" value="SecD_1st"/>
    <property type="match status" value="1"/>
</dbReference>
<dbReference type="OrthoDB" id="9805019at2"/>
<dbReference type="GO" id="GO:0065002">
    <property type="term" value="P:intracellular protein transmembrane transport"/>
    <property type="evidence" value="ECO:0007669"/>
    <property type="project" value="UniProtKB-UniRule"/>
</dbReference>
<dbReference type="GO" id="GO:0005886">
    <property type="term" value="C:plasma membrane"/>
    <property type="evidence" value="ECO:0007669"/>
    <property type="project" value="UniProtKB-SubCell"/>
</dbReference>
<dbReference type="InterPro" id="IPR048634">
    <property type="entry name" value="SecD_SecF_C"/>
</dbReference>
<keyword evidence="7 9" id="KW-0811">Translocation</keyword>